<keyword evidence="3" id="KW-1185">Reference proteome</keyword>
<dbReference type="SUPFAM" id="SSF50974">
    <property type="entry name" value="Nitrous oxide reductase, N-terminal domain"/>
    <property type="match status" value="1"/>
</dbReference>
<accession>A0A1H6JQL7</accession>
<dbReference type="SUPFAM" id="SSF82171">
    <property type="entry name" value="DPP6 N-terminal domain-like"/>
    <property type="match status" value="1"/>
</dbReference>
<feature type="region of interest" description="Disordered" evidence="1">
    <location>
        <begin position="2190"/>
        <end position="2270"/>
    </location>
</feature>
<evidence type="ECO:0000313" key="3">
    <source>
        <dbReference type="Proteomes" id="UP000182915"/>
    </source>
</evidence>
<name>A0A1H6JQL7_MYCRU</name>
<protein>
    <submittedName>
        <fullName evidence="2">VCBS repeat-containing protein/40-residue YVTN family beta-propeller repeat-containing protein</fullName>
    </submittedName>
</protein>
<feature type="compositionally biased region" description="Basic and acidic residues" evidence="1">
    <location>
        <begin position="137"/>
        <end position="150"/>
    </location>
</feature>
<dbReference type="Proteomes" id="UP000182915">
    <property type="component" value="Chromosome I"/>
</dbReference>
<dbReference type="NCBIfam" id="TIGR01965">
    <property type="entry name" value="VCBS_repeat"/>
    <property type="match status" value="5"/>
</dbReference>
<feature type="compositionally biased region" description="Acidic residues" evidence="1">
    <location>
        <begin position="2243"/>
        <end position="2253"/>
    </location>
</feature>
<dbReference type="EMBL" id="LT629971">
    <property type="protein sequence ID" value="SEH61361.1"/>
    <property type="molecule type" value="Genomic_DNA"/>
</dbReference>
<gene>
    <name evidence="2" type="ORF">SAMN04489835_2033</name>
</gene>
<proteinExistence type="predicted"/>
<feature type="compositionally biased region" description="Acidic residues" evidence="1">
    <location>
        <begin position="125"/>
        <end position="136"/>
    </location>
</feature>
<dbReference type="OrthoDB" id="4617035at2"/>
<dbReference type="Pfam" id="PF17963">
    <property type="entry name" value="Big_9"/>
    <property type="match status" value="9"/>
</dbReference>
<dbReference type="SUPFAM" id="SSF69322">
    <property type="entry name" value="Tricorn protease domain 2"/>
    <property type="match status" value="1"/>
</dbReference>
<evidence type="ECO:0000313" key="2">
    <source>
        <dbReference type="EMBL" id="SEH61361.1"/>
    </source>
</evidence>
<reference evidence="3" key="1">
    <citation type="submission" date="2016-10" db="EMBL/GenBank/DDBJ databases">
        <authorList>
            <person name="Varghese N."/>
            <person name="Submissions S."/>
        </authorList>
    </citation>
    <scope>NUCLEOTIDE SEQUENCE [LARGE SCALE GENOMIC DNA]</scope>
    <source>
        <strain evidence="3">DSM 45405</strain>
    </source>
</reference>
<dbReference type="Gene3D" id="2.60.40.10">
    <property type="entry name" value="Immunoglobulins"/>
    <property type="match status" value="1"/>
</dbReference>
<organism evidence="2 3">
    <name type="scientific">Mycolicibacterium rutilum</name>
    <name type="common">Mycobacterium rutilum</name>
    <dbReference type="NCBI Taxonomy" id="370526"/>
    <lineage>
        <taxon>Bacteria</taxon>
        <taxon>Bacillati</taxon>
        <taxon>Actinomycetota</taxon>
        <taxon>Actinomycetes</taxon>
        <taxon>Mycobacteriales</taxon>
        <taxon>Mycobacteriaceae</taxon>
        <taxon>Mycolicibacterium</taxon>
    </lineage>
</organism>
<feature type="region of interest" description="Disordered" evidence="1">
    <location>
        <begin position="636"/>
        <end position="659"/>
    </location>
</feature>
<sequence>MIQRAKHGRHRAQATKMIGAGTYARYVGRVGALAVALGVGTAIGVTSGPAWATPDANTADTTDAPAGANEAAPEPQPAAEVEPSPTAQTPNESQTTDTVNDGTSPPVTVSGSGGANTTVNGASPEDVEPAEEEPAPVDEKPSETLPRNDDPAPSSAAPTPPAPTSSAPTPDPTATPPTTDPKPPVSEPSPPASLSEPVASLENSPSVQTISAARTVEEPPQPTTVASQLVSLISPLLVPSPGTPAAPALVWAVLAFARRELEPTVAAPTATPQAQTLTSLSVEPTARAAAPNPLSALGNFLRGILPGLTNKPPNAAPQITAVDTSTGVVTGRLNATDANGDAITYTVRQPASGRVTVSETGQFTFTPTDAARHAASATAREDVTSFSVTLRDARGGTRVVTVRNVPITPSNSAPISGGFAVTQTNPSTGVVKGVVSADDPDDDRLTYKGTTTTAKGRVTVASNGSLTYTPTAAARHAAASSSTPVTDNFTVTVTDGHGGTLAVPVTVTIASANKAPQAGKATVYQPNSITGVVTGSVRATDADRDTLSYSGSTSTTKGTVVVQSNGDFTYTPTQPARQNAAAGGAAAKDTFMVTVSDGHGGTLAVPVTVTISPNRAPVAGTVNAPQPNPLTGVVTGSVTATDPDRDPVTYSGTGDTPKGHVVVYSDGKFTYTPTDDARADARTTPDTDIDTFSVTATDGRGATVSIPVNVLVAPEDRAPVVTAPTVGSPTTDGVVTGSLGVSDPDGTALTYQVITGPTRGTVQIDAGTGQYTYTPTDAARLQAALSTGVVETDTFTVRVSDGLNAPVTVTVSDIVVAELAVNSVIATPEVGEGPQAVVISPDGTRAYVANADGDSVTVLNTADHSTVGTITVGDRPVALALDSTGSVLYVANAGDGSVVAVDTASLTVGAPIAIGAEPTGIAVSPDGAFVFTTNTNDTLTIIDVASGETTSIEVDPLGIATSADGRFVYLANADESALTIIDRQTGDQVDVVVGDTPSGVVVSPTGDRVYVTVSGDDRVAVVDLSDGNSVTYIDVGDDPRGIDITGDGRLYVANYGSDNVAVVNTATGTVTFVAVGNGPTDVAINADGTQATVTNSLDNTVTVIVLTGNAAPDVVYTVGGADIADGATVVDFDATDPDGDVVSYSVTTNPVHGTVTNNGDGTFTYTPTAQARHDAAFGTGSLTDTFVVAVDDNRGQIVPVTVTVAIDAFNAAPVTADDFYTVDEDGSIIVSPLANDSDPDGDVLTYIGYNDPPNGTLVPLGDGRFLYTPNANFSGLDGFAYQPTDGLASGEMRLVYITVAPVDDAPVAVADAVEVASNDSVTFSPLDNDLDVDGDPLTIVSTTMPFNGTVTYSPDGTMTYVPDTNYVGTDTFTYVISDGTSQTVGTVTINVIRVNEAPSINPVTSAPVNGVVNIDLQAADPDGDELTYTVAGLPSKGTVSPLGNGVFVYTPTAAARSAAAATSGVDTDTFLVTVEDGQGGITQAYVTVEVAPTRVVAETDIVGTVRGAPAVSESAHVSVVTTTVRVDGVEFVNVTVTDTLTGRQVGETVTVPGTVTFGGLTNDVKLGTELTPEGTRAIVTTTNNVDTVWVTVIDTTTGQQVGETVAVAGYADPYMQRPARLNADGSRAVLTTVGAGRTTTHVVVIDTETGQQLGATIDVTGAPVDPQAYYDPNPQRFAGDGTRYVVTSYNGTDRTLRIVVVNTETGEQQGETVAVQGSMERALYFNADRTRLAVSGYSYSYDEYEGVGYGVTSTVLIDPINGGQIGDTVTLGGNPQPVIFSANGNRAVISARPGSPHPDITAVALVDTATGQQIGTDIAVPGDTTIALTADGSRIVFTGSTFTDTTVKVIDGATGGQLGADIVVSGWRAGPVALSPDGTRATVVTTPLDSSSGTGTLRVVTVDTADGTQVAGDSYNGPQNMSGIAEATADGSAIVVVTQDTVSNTISVSIVDTHSGAFVGTPVVVSGRWRDSQFSQDGTRAVVSTYDDVTMTSHLVLVDVANGAALNADVALAGFHNDPAVFSEDGTRLLFETTAPGATSSRQFTVLNTATGAAIVPGTTLPYESEVRMIGTGDRIVVAYNQGNASRLMVLDGLTGNQVGATVTLNSLAGQYPQVGISDDGRFITFTSYVSTAGGTGSATAFVDVNNGAQIGDTIISDKFAFSGGFDGTRAIVLANAGNGSSVQQTVVDLTGSRGGAGGSGGLGGNGGAGGSGGAGSDDGSSGTDSGGDSSGGSGSGPQTPAGDEDVPEEDDSAPGAGSDPRVPEPRTQD</sequence>
<dbReference type="InterPro" id="IPR015943">
    <property type="entry name" value="WD40/YVTN_repeat-like_dom_sf"/>
</dbReference>
<dbReference type="PANTHER" id="PTHR47197">
    <property type="entry name" value="PROTEIN NIRF"/>
    <property type="match status" value="1"/>
</dbReference>
<feature type="compositionally biased region" description="Low complexity" evidence="1">
    <location>
        <begin position="48"/>
        <end position="85"/>
    </location>
</feature>
<dbReference type="PANTHER" id="PTHR47197:SF3">
    <property type="entry name" value="DIHYDRO-HEME D1 DEHYDROGENASE"/>
    <property type="match status" value="1"/>
</dbReference>
<dbReference type="InterPro" id="IPR051200">
    <property type="entry name" value="Host-pathogen_enzymatic-act"/>
</dbReference>
<feature type="region of interest" description="Disordered" evidence="1">
    <location>
        <begin position="48"/>
        <end position="209"/>
    </location>
</feature>
<feature type="compositionally biased region" description="Gly residues" evidence="1">
    <location>
        <begin position="2193"/>
        <end position="2217"/>
    </location>
</feature>
<dbReference type="Gene3D" id="2.60.40.2810">
    <property type="match status" value="2"/>
</dbReference>
<feature type="compositionally biased region" description="Gly residues" evidence="1">
    <location>
        <begin position="2225"/>
        <end position="2236"/>
    </location>
</feature>
<feature type="compositionally biased region" description="Polar residues" evidence="1">
    <location>
        <begin position="86"/>
        <end position="121"/>
    </location>
</feature>
<dbReference type="InterPro" id="IPR011964">
    <property type="entry name" value="YVTN_b-propeller_repeat"/>
</dbReference>
<dbReference type="GO" id="GO:0005975">
    <property type="term" value="P:carbohydrate metabolic process"/>
    <property type="evidence" value="ECO:0007669"/>
    <property type="project" value="UniProtKB-ARBA"/>
</dbReference>
<evidence type="ECO:0000256" key="1">
    <source>
        <dbReference type="SAM" id="MobiDB-lite"/>
    </source>
</evidence>
<dbReference type="InterPro" id="IPR010221">
    <property type="entry name" value="VCBS_dom"/>
</dbReference>
<dbReference type="InterPro" id="IPR013783">
    <property type="entry name" value="Ig-like_fold"/>
</dbReference>
<dbReference type="NCBIfam" id="TIGR02276">
    <property type="entry name" value="beta_rpt_yvtn"/>
    <property type="match status" value="2"/>
</dbReference>
<feature type="compositionally biased region" description="Pro residues" evidence="1">
    <location>
        <begin position="158"/>
        <end position="191"/>
    </location>
</feature>
<dbReference type="InterPro" id="IPR011045">
    <property type="entry name" value="N2O_reductase_N"/>
</dbReference>
<dbReference type="STRING" id="370526.SAMN04489835_2033"/>
<dbReference type="RefSeq" id="WP_083407021.1">
    <property type="nucleotide sequence ID" value="NZ_LT629971.1"/>
</dbReference>
<dbReference type="Gene3D" id="2.130.10.10">
    <property type="entry name" value="YVTN repeat-like/Quinoprotein amine dehydrogenase"/>
    <property type="match status" value="4"/>
</dbReference>
<dbReference type="PRINTS" id="PR01217">
    <property type="entry name" value="PRICHEXTENSN"/>
</dbReference>
<feature type="compositionally biased region" description="Low complexity" evidence="1">
    <location>
        <begin position="192"/>
        <end position="201"/>
    </location>
</feature>
<dbReference type="NCBIfam" id="NF012211">
    <property type="entry name" value="tand_rpt_95"/>
    <property type="match status" value="3"/>
</dbReference>